<dbReference type="InterPro" id="IPR003497">
    <property type="entry name" value="BRO_N_domain"/>
</dbReference>
<dbReference type="PANTHER" id="PTHR36180:SF2">
    <property type="entry name" value="BRO FAMILY PROTEIN"/>
    <property type="match status" value="1"/>
</dbReference>
<dbReference type="InterPro" id="IPR005039">
    <property type="entry name" value="Ant_C"/>
</dbReference>
<dbReference type="Proteomes" id="UP000051927">
    <property type="component" value="Unassembled WGS sequence"/>
</dbReference>
<dbReference type="PROSITE" id="PS51750">
    <property type="entry name" value="BRO_N"/>
    <property type="match status" value="1"/>
</dbReference>
<dbReference type="GeneID" id="84904418"/>
<dbReference type="PANTHER" id="PTHR36180">
    <property type="entry name" value="DNA-BINDING PROTEIN-RELATED-RELATED"/>
    <property type="match status" value="1"/>
</dbReference>
<accession>A0ABR5PZT5</accession>
<name>A0ABR5PZT5_9ACTN</name>
<keyword evidence="3" id="KW-1185">Reference proteome</keyword>
<feature type="domain" description="Bro-N" evidence="1">
    <location>
        <begin position="1"/>
        <end position="102"/>
    </location>
</feature>
<proteinExistence type="predicted"/>
<organism evidence="2 3">
    <name type="scientific">Lancefieldella rimae</name>
    <dbReference type="NCBI Taxonomy" id="1383"/>
    <lineage>
        <taxon>Bacteria</taxon>
        <taxon>Bacillati</taxon>
        <taxon>Actinomycetota</taxon>
        <taxon>Coriobacteriia</taxon>
        <taxon>Coriobacteriales</taxon>
        <taxon>Atopobiaceae</taxon>
        <taxon>Lancefieldella</taxon>
    </lineage>
</organism>
<dbReference type="EMBL" id="JQCP01000002">
    <property type="protein sequence ID" value="KRO02194.1"/>
    <property type="molecule type" value="Genomic_DNA"/>
</dbReference>
<dbReference type="SMART" id="SM01040">
    <property type="entry name" value="Bro-N"/>
    <property type="match status" value="1"/>
</dbReference>
<dbReference type="Pfam" id="PF03374">
    <property type="entry name" value="ANT"/>
    <property type="match status" value="1"/>
</dbReference>
<evidence type="ECO:0000313" key="3">
    <source>
        <dbReference type="Proteomes" id="UP000051927"/>
    </source>
</evidence>
<evidence type="ECO:0000259" key="1">
    <source>
        <dbReference type="PROSITE" id="PS51750"/>
    </source>
</evidence>
<dbReference type="RefSeq" id="WP_003149551.1">
    <property type="nucleotide sequence ID" value="NZ_JQCP01000002.1"/>
</dbReference>
<comment type="caution">
    <text evidence="2">The sequence shown here is derived from an EMBL/GenBank/DDBJ whole genome shotgun (WGS) entry which is preliminary data.</text>
</comment>
<sequence length="248" mass="27338">MSLTVFTSDEFGQLRTTTINGEPWFVAKDVTDSLGLDRTATRRLDDDEKAVRSTHTVGGAQDMTIVSLPGLLSLVLSSRKPGAKAYKRWVTHEVLPAIHRDGGYIAAEVNEPPEVILARALKIADETMRRQKQQIEELAPRARFADAVAASDGCILVGSLAKIMRQNGLNIGQNRLFERLRSDGYLCSFGRSRNVPTQRAMDMGLFRIKETVIGHADGSTTIQKTPLVTGKGQAYFVDRYCAEVVIDD</sequence>
<protein>
    <submittedName>
        <fullName evidence="2">Prophage antirepressor</fullName>
    </submittedName>
</protein>
<reference evidence="2 3" key="1">
    <citation type="journal article" date="2015" name="Genome Announc.">
        <title>Expanding the biotechnology potential of lactobacilli through comparative genomics of 213 strains and associated genera.</title>
        <authorList>
            <person name="Sun Z."/>
            <person name="Harris H.M."/>
            <person name="McCann A."/>
            <person name="Guo C."/>
            <person name="Argimon S."/>
            <person name="Zhang W."/>
            <person name="Yang X."/>
            <person name="Jeffery I.B."/>
            <person name="Cooney J.C."/>
            <person name="Kagawa T.F."/>
            <person name="Liu W."/>
            <person name="Song Y."/>
            <person name="Salvetti E."/>
            <person name="Wrobel A."/>
            <person name="Rasinkangas P."/>
            <person name="Parkhill J."/>
            <person name="Rea M.C."/>
            <person name="O'Sullivan O."/>
            <person name="Ritari J."/>
            <person name="Douillard F.P."/>
            <person name="Paul Ross R."/>
            <person name="Yang R."/>
            <person name="Briner A.E."/>
            <person name="Felis G.E."/>
            <person name="de Vos W.M."/>
            <person name="Barrangou R."/>
            <person name="Klaenhammer T.R."/>
            <person name="Caufield P.W."/>
            <person name="Cui Y."/>
            <person name="Zhang H."/>
            <person name="O'Toole P.W."/>
        </authorList>
    </citation>
    <scope>NUCLEOTIDE SEQUENCE [LARGE SCALE GENOMIC DNA]</scope>
    <source>
        <strain evidence="2 3">DSM 7090</strain>
    </source>
</reference>
<evidence type="ECO:0000313" key="2">
    <source>
        <dbReference type="EMBL" id="KRO02194.1"/>
    </source>
</evidence>
<gene>
    <name evidence="2" type="ORF">IV60_GL000615</name>
</gene>
<dbReference type="Pfam" id="PF02498">
    <property type="entry name" value="Bro-N"/>
    <property type="match status" value="1"/>
</dbReference>